<feature type="compositionally biased region" description="Polar residues" evidence="1">
    <location>
        <begin position="131"/>
        <end position="149"/>
    </location>
</feature>
<evidence type="ECO:0000313" key="2">
    <source>
        <dbReference type="EMBL" id="UQA95459.1"/>
    </source>
</evidence>
<dbReference type="InterPro" id="IPR038468">
    <property type="entry name" value="MmpS_C"/>
</dbReference>
<feature type="region of interest" description="Disordered" evidence="1">
    <location>
        <begin position="19"/>
        <end position="58"/>
    </location>
</feature>
<organism evidence="2 3">
    <name type="scientific">Streptomyces halobius</name>
    <dbReference type="NCBI Taxonomy" id="2879846"/>
    <lineage>
        <taxon>Bacteria</taxon>
        <taxon>Bacillati</taxon>
        <taxon>Actinomycetota</taxon>
        <taxon>Actinomycetes</taxon>
        <taxon>Kitasatosporales</taxon>
        <taxon>Streptomycetaceae</taxon>
        <taxon>Streptomyces</taxon>
    </lineage>
</organism>
<name>A0ABY4MFF3_9ACTN</name>
<dbReference type="Proteomes" id="UP000830115">
    <property type="component" value="Chromosome"/>
</dbReference>
<dbReference type="RefSeq" id="WP_248866373.1">
    <property type="nucleotide sequence ID" value="NZ_CP086322.1"/>
</dbReference>
<feature type="region of interest" description="Disordered" evidence="1">
    <location>
        <begin position="128"/>
        <end position="149"/>
    </location>
</feature>
<gene>
    <name evidence="2" type="ORF">K9S39_29610</name>
</gene>
<evidence type="ECO:0000256" key="1">
    <source>
        <dbReference type="SAM" id="MobiDB-lite"/>
    </source>
</evidence>
<dbReference type="EMBL" id="CP086322">
    <property type="protein sequence ID" value="UQA95459.1"/>
    <property type="molecule type" value="Genomic_DNA"/>
</dbReference>
<proteinExistence type="predicted"/>
<accession>A0ABY4MFF3</accession>
<reference evidence="2" key="1">
    <citation type="submission" date="2021-10" db="EMBL/GenBank/DDBJ databases">
        <title>Streptomyces nigrumlapis sp.nov.,an antimicrobial producing actinobacterium isolated from Black Gobi rocks.</title>
        <authorList>
            <person name="Wen Y."/>
            <person name="Zhang W."/>
            <person name="Liu X.G."/>
        </authorList>
    </citation>
    <scope>NUCLEOTIDE SEQUENCE</scope>
    <source>
        <strain evidence="2">ST13-2-2</strain>
    </source>
</reference>
<keyword evidence="3" id="KW-1185">Reference proteome</keyword>
<evidence type="ECO:0000313" key="3">
    <source>
        <dbReference type="Proteomes" id="UP000830115"/>
    </source>
</evidence>
<dbReference type="PROSITE" id="PS51257">
    <property type="entry name" value="PROKAR_LIPOPROTEIN"/>
    <property type="match status" value="1"/>
</dbReference>
<dbReference type="Gene3D" id="2.60.40.2880">
    <property type="entry name" value="MmpS1-5, C-terminal soluble domain"/>
    <property type="match status" value="1"/>
</dbReference>
<evidence type="ECO:0008006" key="4">
    <source>
        <dbReference type="Google" id="ProtNLM"/>
    </source>
</evidence>
<sequence>MRALDAAAGLVVVAALLTGCSSGSGDSGGAERVKSSGSSESKGGGGDSAASDGKRSVEFKVASDQPVDLALGGVTENSGESVDIKNVKAPWSKTYQVDPDRYPSIAAAPVDAGKKGKISCEMLVDGKSVDTDSGQGTGSSLAVSCSGST</sequence>
<protein>
    <recommendedName>
        <fullName evidence="4">MmpS family membrane protein</fullName>
    </recommendedName>
</protein>